<name>A0A9D4HZS3_DREPO</name>
<protein>
    <submittedName>
        <fullName evidence="1">Uncharacterized protein</fullName>
    </submittedName>
</protein>
<organism evidence="1 2">
    <name type="scientific">Dreissena polymorpha</name>
    <name type="common">Zebra mussel</name>
    <name type="synonym">Mytilus polymorpha</name>
    <dbReference type="NCBI Taxonomy" id="45954"/>
    <lineage>
        <taxon>Eukaryota</taxon>
        <taxon>Metazoa</taxon>
        <taxon>Spiralia</taxon>
        <taxon>Lophotrochozoa</taxon>
        <taxon>Mollusca</taxon>
        <taxon>Bivalvia</taxon>
        <taxon>Autobranchia</taxon>
        <taxon>Heteroconchia</taxon>
        <taxon>Euheterodonta</taxon>
        <taxon>Imparidentia</taxon>
        <taxon>Neoheterodontei</taxon>
        <taxon>Myida</taxon>
        <taxon>Dreissenoidea</taxon>
        <taxon>Dreissenidae</taxon>
        <taxon>Dreissena</taxon>
    </lineage>
</organism>
<keyword evidence="2" id="KW-1185">Reference proteome</keyword>
<dbReference type="AlphaFoldDB" id="A0A9D4HZS3"/>
<proteinExistence type="predicted"/>
<dbReference type="EMBL" id="JAIWYP010000011">
    <property type="protein sequence ID" value="KAH3737006.1"/>
    <property type="molecule type" value="Genomic_DNA"/>
</dbReference>
<accession>A0A9D4HZS3</accession>
<reference evidence="1" key="1">
    <citation type="journal article" date="2019" name="bioRxiv">
        <title>The Genome of the Zebra Mussel, Dreissena polymorpha: A Resource for Invasive Species Research.</title>
        <authorList>
            <person name="McCartney M.A."/>
            <person name="Auch B."/>
            <person name="Kono T."/>
            <person name="Mallez S."/>
            <person name="Zhang Y."/>
            <person name="Obille A."/>
            <person name="Becker A."/>
            <person name="Abrahante J.E."/>
            <person name="Garbe J."/>
            <person name="Badalamenti J.P."/>
            <person name="Herman A."/>
            <person name="Mangelson H."/>
            <person name="Liachko I."/>
            <person name="Sullivan S."/>
            <person name="Sone E.D."/>
            <person name="Koren S."/>
            <person name="Silverstein K.A.T."/>
            <person name="Beckman K.B."/>
            <person name="Gohl D.M."/>
        </authorList>
    </citation>
    <scope>NUCLEOTIDE SEQUENCE</scope>
    <source>
        <strain evidence="1">Duluth1</strain>
        <tissue evidence="1">Whole animal</tissue>
    </source>
</reference>
<reference evidence="1" key="2">
    <citation type="submission" date="2020-11" db="EMBL/GenBank/DDBJ databases">
        <authorList>
            <person name="McCartney M.A."/>
            <person name="Auch B."/>
            <person name="Kono T."/>
            <person name="Mallez S."/>
            <person name="Becker A."/>
            <person name="Gohl D.M."/>
            <person name="Silverstein K.A.T."/>
            <person name="Koren S."/>
            <person name="Bechman K.B."/>
            <person name="Herman A."/>
            <person name="Abrahante J.E."/>
            <person name="Garbe J."/>
        </authorList>
    </citation>
    <scope>NUCLEOTIDE SEQUENCE</scope>
    <source>
        <strain evidence="1">Duluth1</strain>
        <tissue evidence="1">Whole animal</tissue>
    </source>
</reference>
<evidence type="ECO:0000313" key="2">
    <source>
        <dbReference type="Proteomes" id="UP000828390"/>
    </source>
</evidence>
<evidence type="ECO:0000313" key="1">
    <source>
        <dbReference type="EMBL" id="KAH3737006.1"/>
    </source>
</evidence>
<comment type="caution">
    <text evidence="1">The sequence shown here is derived from an EMBL/GenBank/DDBJ whole genome shotgun (WGS) entry which is preliminary data.</text>
</comment>
<sequence>MASREKRPTHGCHVFQAKVTIFRPVQDIIGTNLLTKFYEDQKINVASRVLTMKNAPTPGSHVFQPNGIIFELVQDIHPRKPDTLRVVNVNARVFTNQCGLADGGKRPIIEPHLSNQFPTCKNVTSISHKENCPTLPGSHFHDDWAKNETSRVFTSFFNYIKIRPPPGSHVIQLTVTIFKLNSHIKETNVLTKFHENWAKSVTSRVFTCFHYIHIKNKMFGANRPTDQQTGQKQYVPHYSEISIVGDIKMPVTDGHVLSPIWTIFELVRDINKTNVFTNFHDDWANIVTSRVSTRKTAPPPWQPCIQLTGTIFKLNSHIKETNVLSKFHKNWAKNVTSRRKMPRLLAAMFFPPIWTIFKLVCDINKTNVLTNFLDDWAKIVTFRVFTSHVIQLTGTIFELNSHIKETNVLNKFHENWAKNVTSRVFTSSRVFTGKTAPPTGGHVFQQTGTTFKLNQHIIMTNILTNFELDRDSIGTKLLIKFHEDRTINTGHKSSPEQSDIYLSIYLYCLTPLAVIIDNMVDEPVIEHIENYVKI</sequence>
<dbReference type="Proteomes" id="UP000828390">
    <property type="component" value="Unassembled WGS sequence"/>
</dbReference>
<gene>
    <name evidence="1" type="ORF">DPMN_043582</name>
</gene>